<dbReference type="PROSITE" id="PS50112">
    <property type="entry name" value="PAS"/>
    <property type="match status" value="3"/>
</dbReference>
<dbReference type="PRINTS" id="PR00344">
    <property type="entry name" value="BCTRLSENSOR"/>
</dbReference>
<evidence type="ECO:0000256" key="2">
    <source>
        <dbReference type="ARBA" id="ARBA00012438"/>
    </source>
</evidence>
<dbReference type="Pfam" id="PF02518">
    <property type="entry name" value="HATPase_c"/>
    <property type="match status" value="1"/>
</dbReference>
<evidence type="ECO:0000256" key="4">
    <source>
        <dbReference type="ARBA" id="ARBA00022679"/>
    </source>
</evidence>
<keyword evidence="5" id="KW-0418">Kinase</keyword>
<dbReference type="SUPFAM" id="SSF55785">
    <property type="entry name" value="PYP-like sensor domain (PAS domain)"/>
    <property type="match status" value="3"/>
</dbReference>
<dbReference type="PROSITE" id="PS50113">
    <property type="entry name" value="PAC"/>
    <property type="match status" value="2"/>
</dbReference>
<dbReference type="PANTHER" id="PTHR43304">
    <property type="entry name" value="PHYTOCHROME-LIKE PROTEIN CPH1"/>
    <property type="match status" value="1"/>
</dbReference>
<dbReference type="Proteomes" id="UP001597119">
    <property type="component" value="Unassembled WGS sequence"/>
</dbReference>
<accession>A0ABD6CCZ6</accession>
<keyword evidence="4" id="KW-0808">Transferase</keyword>
<proteinExistence type="predicted"/>
<dbReference type="Gene3D" id="3.30.450.20">
    <property type="entry name" value="PAS domain"/>
    <property type="match status" value="3"/>
</dbReference>
<dbReference type="CDD" id="cd00075">
    <property type="entry name" value="HATPase"/>
    <property type="match status" value="1"/>
</dbReference>
<dbReference type="InterPro" id="IPR000014">
    <property type="entry name" value="PAS"/>
</dbReference>
<dbReference type="Pfam" id="PF13426">
    <property type="entry name" value="PAS_9"/>
    <property type="match status" value="1"/>
</dbReference>
<feature type="region of interest" description="Disordered" evidence="6">
    <location>
        <begin position="126"/>
        <end position="154"/>
    </location>
</feature>
<dbReference type="InterPro" id="IPR005467">
    <property type="entry name" value="His_kinase_dom"/>
</dbReference>
<evidence type="ECO:0000259" key="9">
    <source>
        <dbReference type="PROSITE" id="PS50113"/>
    </source>
</evidence>
<dbReference type="InterPro" id="IPR003594">
    <property type="entry name" value="HATPase_dom"/>
</dbReference>
<evidence type="ECO:0000259" key="8">
    <source>
        <dbReference type="PROSITE" id="PS50112"/>
    </source>
</evidence>
<protein>
    <recommendedName>
        <fullName evidence="2">histidine kinase</fullName>
        <ecNumber evidence="2">2.7.13.3</ecNumber>
    </recommendedName>
</protein>
<name>A0ABD6CCZ6_9EURY</name>
<dbReference type="EMBL" id="JBHUDJ010000003">
    <property type="protein sequence ID" value="MFD1587239.1"/>
    <property type="molecule type" value="Genomic_DNA"/>
</dbReference>
<dbReference type="SUPFAM" id="SSF55874">
    <property type="entry name" value="ATPase domain of HSP90 chaperone/DNA topoisomerase II/histidine kinase"/>
    <property type="match status" value="1"/>
</dbReference>
<dbReference type="SMART" id="SM00387">
    <property type="entry name" value="HATPase_c"/>
    <property type="match status" value="1"/>
</dbReference>
<keyword evidence="11" id="KW-1185">Reference proteome</keyword>
<dbReference type="CDD" id="cd00130">
    <property type="entry name" value="PAS"/>
    <property type="match status" value="3"/>
</dbReference>
<dbReference type="PROSITE" id="PS50109">
    <property type="entry name" value="HIS_KIN"/>
    <property type="match status" value="1"/>
</dbReference>
<reference evidence="10 11" key="1">
    <citation type="journal article" date="2019" name="Int. J. Syst. Evol. Microbiol.">
        <title>The Global Catalogue of Microorganisms (GCM) 10K type strain sequencing project: providing services to taxonomists for standard genome sequencing and annotation.</title>
        <authorList>
            <consortium name="The Broad Institute Genomics Platform"/>
            <consortium name="The Broad Institute Genome Sequencing Center for Infectious Disease"/>
            <person name="Wu L."/>
            <person name="Ma J."/>
        </authorList>
    </citation>
    <scope>NUCLEOTIDE SEQUENCE [LARGE SCALE GENOMIC DNA]</scope>
    <source>
        <strain evidence="10 11">CGMCC 1.12125</strain>
    </source>
</reference>
<organism evidence="10 11">
    <name type="scientific">Halorientalis brevis</name>
    <dbReference type="NCBI Taxonomy" id="1126241"/>
    <lineage>
        <taxon>Archaea</taxon>
        <taxon>Methanobacteriati</taxon>
        <taxon>Methanobacteriota</taxon>
        <taxon>Stenosarchaea group</taxon>
        <taxon>Halobacteria</taxon>
        <taxon>Halobacteriales</taxon>
        <taxon>Haloarculaceae</taxon>
        <taxon>Halorientalis</taxon>
    </lineage>
</organism>
<keyword evidence="3" id="KW-0597">Phosphoprotein</keyword>
<dbReference type="AlphaFoldDB" id="A0ABD6CCZ6"/>
<dbReference type="InterPro" id="IPR035965">
    <property type="entry name" value="PAS-like_dom_sf"/>
</dbReference>
<dbReference type="Gene3D" id="3.40.50.2300">
    <property type="match status" value="1"/>
</dbReference>
<dbReference type="Gene3D" id="3.30.565.10">
    <property type="entry name" value="Histidine kinase-like ATPase, C-terminal domain"/>
    <property type="match status" value="1"/>
</dbReference>
<feature type="domain" description="PAC" evidence="9">
    <location>
        <begin position="485"/>
        <end position="536"/>
    </location>
</feature>
<dbReference type="EC" id="2.7.13.3" evidence="2"/>
<evidence type="ECO:0000313" key="11">
    <source>
        <dbReference type="Proteomes" id="UP001597119"/>
    </source>
</evidence>
<feature type="domain" description="PAS" evidence="8">
    <location>
        <begin position="406"/>
        <end position="478"/>
    </location>
</feature>
<feature type="domain" description="PAC" evidence="9">
    <location>
        <begin position="227"/>
        <end position="279"/>
    </location>
</feature>
<comment type="caution">
    <text evidence="10">The sequence shown here is derived from an EMBL/GenBank/DDBJ whole genome shotgun (WGS) entry which is preliminary data.</text>
</comment>
<dbReference type="PANTHER" id="PTHR43304:SF1">
    <property type="entry name" value="PAC DOMAIN-CONTAINING PROTEIN"/>
    <property type="match status" value="1"/>
</dbReference>
<dbReference type="InterPro" id="IPR013767">
    <property type="entry name" value="PAS_fold"/>
</dbReference>
<feature type="domain" description="Histidine kinase" evidence="7">
    <location>
        <begin position="540"/>
        <end position="754"/>
    </location>
</feature>
<sequence>MARSRVLLLGPRRTLPEGLTAGDCASAITTAFPDVDVETVTSPAAALAALDGGVACLVSSLPLDDEGLAFLRDVRDRNQNVPIVYLANAPNERVPVDALSLGVTEHRCLRTADDPADELAAAVRSVLPEAEPDDPPAATSESRQTEDAAGDDAGRYRQLVRHIADPVYMIDDAGYVTMVNEALLTKGGFEREEFVGTHVSEVMPPDDVEQGTEIILELVQSEVTESETFEMEIIHADGTRREYEDHVSVMYDEAGAYEGSVGIVRDIEERKERERELEQYETIVETVPDGVFVLDEAGRIVGGNERAAEMVGIEKGAAVGTSVSDLVEQGILRATILETYSEIVSDLVSDASDRETDRFEFTVRPNGSDEERIFEARIALRPYDDAFRGTVGVVQDVTDRKQRIEELERYETIVQAIPDTLWAADEDGYFTFINEAGAEQFGYTQAEIEANEIHFSEIVSDDEVQKFSEALVRLLSDEYDTGENAVVQYTGIRKDGRRFPAETYLSPMEPTAAGVASAGIARDITERKQREERIEVLDRVLRHNLRNDLNAILANAELLSDRLRTRHDDEAGARIAEVATSQTEQLVETSSDVRQIQRALERDRMDHPEIDAVDLVSDVLASFQSANPGVTIETDLPDRAVVEADESLELVVENVVENAIEHHDSDHPKIEVTIAEQDRERGEWFEITVRDDGPGIPSQELVAVDDDRTVTPLQHGSGIGLWAVAWIVQSFGGSVDVAADGAGSVVTLSLRKAR</sequence>
<feature type="domain" description="PAS" evidence="8">
    <location>
        <begin position="276"/>
        <end position="327"/>
    </location>
</feature>
<gene>
    <name evidence="10" type="ORF">ACFR9U_09605</name>
</gene>
<evidence type="ECO:0000256" key="1">
    <source>
        <dbReference type="ARBA" id="ARBA00000085"/>
    </source>
</evidence>
<dbReference type="NCBIfam" id="TIGR00229">
    <property type="entry name" value="sensory_box"/>
    <property type="match status" value="3"/>
</dbReference>
<comment type="catalytic activity">
    <reaction evidence="1">
        <text>ATP + protein L-histidine = ADP + protein N-phospho-L-histidine.</text>
        <dbReference type="EC" id="2.7.13.3"/>
    </reaction>
</comment>
<dbReference type="Pfam" id="PF00989">
    <property type="entry name" value="PAS"/>
    <property type="match status" value="2"/>
</dbReference>
<evidence type="ECO:0000256" key="6">
    <source>
        <dbReference type="SAM" id="MobiDB-lite"/>
    </source>
</evidence>
<dbReference type="InterPro" id="IPR052162">
    <property type="entry name" value="Sensor_kinase/Photoreceptor"/>
</dbReference>
<evidence type="ECO:0000259" key="7">
    <source>
        <dbReference type="PROSITE" id="PS50109"/>
    </source>
</evidence>
<feature type="domain" description="PAS" evidence="8">
    <location>
        <begin position="152"/>
        <end position="222"/>
    </location>
</feature>
<dbReference type="RefSeq" id="WP_247374284.1">
    <property type="nucleotide sequence ID" value="NZ_JALLGV010000001.1"/>
</dbReference>
<dbReference type="SMART" id="SM00091">
    <property type="entry name" value="PAS"/>
    <property type="match status" value="3"/>
</dbReference>
<dbReference type="InterPro" id="IPR001610">
    <property type="entry name" value="PAC"/>
</dbReference>
<evidence type="ECO:0000256" key="3">
    <source>
        <dbReference type="ARBA" id="ARBA00022553"/>
    </source>
</evidence>
<dbReference type="InterPro" id="IPR036890">
    <property type="entry name" value="HATPase_C_sf"/>
</dbReference>
<dbReference type="GO" id="GO:0004673">
    <property type="term" value="F:protein histidine kinase activity"/>
    <property type="evidence" value="ECO:0007669"/>
    <property type="project" value="UniProtKB-EC"/>
</dbReference>
<dbReference type="SMART" id="SM00086">
    <property type="entry name" value="PAC"/>
    <property type="match status" value="3"/>
</dbReference>
<dbReference type="InterPro" id="IPR004358">
    <property type="entry name" value="Sig_transdc_His_kin-like_C"/>
</dbReference>
<evidence type="ECO:0000313" key="10">
    <source>
        <dbReference type="EMBL" id="MFD1587239.1"/>
    </source>
</evidence>
<dbReference type="InterPro" id="IPR000700">
    <property type="entry name" value="PAS-assoc_C"/>
</dbReference>
<evidence type="ECO:0000256" key="5">
    <source>
        <dbReference type="ARBA" id="ARBA00022777"/>
    </source>
</evidence>